<keyword evidence="1 4" id="KW-0639">Primosome</keyword>
<dbReference type="Gene3D" id="2.40.50.140">
    <property type="entry name" value="Nucleic acid-binding proteins"/>
    <property type="match status" value="1"/>
</dbReference>
<comment type="function">
    <text evidence="4">Involved in the restart of stalled replication forks, which reloads the replicative helicase on sites other than the origin of replication; the PriA-PriB pathway is the major replication restart pathway. During primosome assembly it facilitates complex formation between PriA and DnaT on DNA; stabilizes PriA on DNA. Stimulates the DNA unwinding activity of PriA helicase.</text>
</comment>
<dbReference type="InterPro" id="IPR012340">
    <property type="entry name" value="NA-bd_OB-fold"/>
</dbReference>
<dbReference type="GO" id="GO:1990077">
    <property type="term" value="C:primosome complex"/>
    <property type="evidence" value="ECO:0007669"/>
    <property type="project" value="UniProtKB-UniRule"/>
</dbReference>
<dbReference type="SUPFAM" id="SSF50249">
    <property type="entry name" value="Nucleic acid-binding proteins"/>
    <property type="match status" value="1"/>
</dbReference>
<dbReference type="GO" id="GO:0003697">
    <property type="term" value="F:single-stranded DNA binding"/>
    <property type="evidence" value="ECO:0007669"/>
    <property type="project" value="UniProtKB-UniRule"/>
</dbReference>
<gene>
    <name evidence="4 5" type="primary">priB</name>
    <name evidence="5" type="ORF">DVS81_02245</name>
</gene>
<dbReference type="HAMAP" id="MF_00720">
    <property type="entry name" value="PriB"/>
    <property type="match status" value="1"/>
</dbReference>
<dbReference type="GO" id="GO:0006269">
    <property type="term" value="P:DNA replication, synthesis of primer"/>
    <property type="evidence" value="ECO:0007669"/>
    <property type="project" value="UniProtKB-KW"/>
</dbReference>
<evidence type="ECO:0000313" key="5">
    <source>
        <dbReference type="EMBL" id="RDE52074.1"/>
    </source>
</evidence>
<comment type="caution">
    <text evidence="5">The sequence shown here is derived from an EMBL/GenBank/DDBJ whole genome shotgun (WGS) entry which is preliminary data.</text>
</comment>
<dbReference type="NCBIfam" id="TIGR04418">
    <property type="entry name" value="PriB_gamma"/>
    <property type="match status" value="1"/>
</dbReference>
<evidence type="ECO:0000256" key="2">
    <source>
        <dbReference type="ARBA" id="ARBA00022705"/>
    </source>
</evidence>
<dbReference type="InterPro" id="IPR000424">
    <property type="entry name" value="Primosome_PriB/ssb"/>
</dbReference>
<name>A0A369XQ20_9PROT</name>
<dbReference type="AlphaFoldDB" id="A0A369XQ20"/>
<evidence type="ECO:0000256" key="4">
    <source>
        <dbReference type="HAMAP-Rule" id="MF_00720"/>
    </source>
</evidence>
<dbReference type="Proteomes" id="UP000253831">
    <property type="component" value="Unassembled WGS sequence"/>
</dbReference>
<dbReference type="PROSITE" id="PS50935">
    <property type="entry name" value="SSB"/>
    <property type="match status" value="1"/>
</dbReference>
<evidence type="ECO:0000313" key="6">
    <source>
        <dbReference type="Proteomes" id="UP000253831"/>
    </source>
</evidence>
<comment type="subunit">
    <text evidence="4">Homodimer. Interacts with PriA and DnaT. Component of the replication restart primosome. Primosome assembly occurs via a 'hand-off' mechanism. PriA binds to replication forks, subsequently PriB then DnaT bind; DnaT then displaces ssDNA to generate the helicase loading substrate.</text>
</comment>
<evidence type="ECO:0000256" key="3">
    <source>
        <dbReference type="ARBA" id="ARBA00023125"/>
    </source>
</evidence>
<dbReference type="PIRSF" id="PIRSF003135">
    <property type="entry name" value="Primosomal_n"/>
    <property type="match status" value="1"/>
</dbReference>
<dbReference type="EMBL" id="QPGA01000002">
    <property type="protein sequence ID" value="RDE52074.1"/>
    <property type="molecule type" value="Genomic_DNA"/>
</dbReference>
<accession>A0A369XQ20</accession>
<evidence type="ECO:0000256" key="1">
    <source>
        <dbReference type="ARBA" id="ARBA00022515"/>
    </source>
</evidence>
<comment type="similarity">
    <text evidence="4">Belongs to the PriB family.</text>
</comment>
<reference evidence="5 6" key="1">
    <citation type="submission" date="2018-05" db="EMBL/GenBank/DDBJ databases">
        <title>Integrated omic analyses show evidence that a Ca. Accumulibacter phosphatis strain performs denitrification under micro-aerobic conditions.</title>
        <authorList>
            <person name="Camejo P.Y."/>
            <person name="Katherine M.D."/>
            <person name="Daniel N.R."/>
        </authorList>
    </citation>
    <scope>NUCLEOTIDE SEQUENCE [LARGE SCALE GENOMIC DNA]</scope>
    <source>
        <strain evidence="5">UW-LDO-IC</strain>
    </source>
</reference>
<keyword evidence="3 4" id="KW-0238">DNA-binding</keyword>
<keyword evidence="2 4" id="KW-0235">DNA replication</keyword>
<sequence length="109" mass="11824">MNRVELVGVLIERKAQRFTPAGVPVVECLIGHQSEQLEAGSPRRVECEIQAIALGATAQWLQAATPGAALHLTGFLAARSRNSKQPRLHVTTIEFVEGKQNGKILQEEG</sequence>
<proteinExistence type="inferred from homology"/>
<organism evidence="5 6">
    <name type="scientific">Candidatus Accumulibacter meliphilus</name>
    <dbReference type="NCBI Taxonomy" id="2211374"/>
    <lineage>
        <taxon>Bacteria</taxon>
        <taxon>Pseudomonadati</taxon>
        <taxon>Pseudomonadota</taxon>
        <taxon>Betaproteobacteria</taxon>
        <taxon>Candidatus Accumulibacter</taxon>
    </lineage>
</organism>
<dbReference type="InterPro" id="IPR023646">
    <property type="entry name" value="Prisomal_replication_PriB"/>
</dbReference>
<dbReference type="Pfam" id="PF22657">
    <property type="entry name" value="SSB_1"/>
    <property type="match status" value="1"/>
</dbReference>
<protein>
    <recommendedName>
        <fullName evidence="4">Replication restart protein PriB</fullName>
    </recommendedName>
</protein>